<gene>
    <name evidence="4" type="ORF">CANTEDRAFT_114159</name>
</gene>
<dbReference type="eggNOG" id="KOG2606">
    <property type="taxonomic scope" value="Eukaryota"/>
</dbReference>
<keyword evidence="1" id="KW-0175">Coiled coil</keyword>
<evidence type="ECO:0000256" key="2">
    <source>
        <dbReference type="SAM" id="MobiDB-lite"/>
    </source>
</evidence>
<dbReference type="OrthoDB" id="415023at2759"/>
<feature type="domain" description="OTU" evidence="3">
    <location>
        <begin position="162"/>
        <end position="296"/>
    </location>
</feature>
<organism evidence="5">
    <name type="scientific">Candida tenuis (strain ATCC 10573 / BCRC 21748 / CBS 615 / JCM 9827 / NBRC 10315 / NRRL Y-1498 / VKM Y-70)</name>
    <name type="common">Yeast</name>
    <name type="synonym">Yamadazyma tenuis</name>
    <dbReference type="NCBI Taxonomy" id="590646"/>
    <lineage>
        <taxon>Eukaryota</taxon>
        <taxon>Fungi</taxon>
        <taxon>Dikarya</taxon>
        <taxon>Ascomycota</taxon>
        <taxon>Saccharomycotina</taxon>
        <taxon>Pichiomycetes</taxon>
        <taxon>Debaryomycetaceae</taxon>
        <taxon>Yamadazyma</taxon>
    </lineage>
</organism>
<dbReference type="GeneID" id="18247295"/>
<sequence length="296" mass="34512">MTTIDYDLAEISYDELVRQHKTQKKQLTAQITGIKKQMTKKNKKELQSQINSLNSQLNSSHQQQLHQWNALHPDHTDESPMSSDTLAHQLSLVTIESESEYTPVVSEATKPKRRNRQKERLAKRDAQIEEIRNQALQESQHSTDFRHAEMEKMNFKLSQRNLSVNEVLPDGNCLFRSIQHQLTVCLKLHKTIEELRQEAASYIRLHPVSFEPFLFNKDEIMSLSDYCTQLESTTMWGSDIEIMAFSEIYECTIEVFVAEGDNLVFGEQFSDQPRLYLAFYKHNYGLGEHYNSLHQD</sequence>
<dbReference type="Pfam" id="PF02338">
    <property type="entry name" value="OTU"/>
    <property type="match status" value="1"/>
</dbReference>
<evidence type="ECO:0000313" key="5">
    <source>
        <dbReference type="Proteomes" id="UP000000707"/>
    </source>
</evidence>
<evidence type="ECO:0000259" key="3">
    <source>
        <dbReference type="PROSITE" id="PS50802"/>
    </source>
</evidence>
<dbReference type="PANTHER" id="PTHR12419">
    <property type="entry name" value="OTU DOMAIN CONTAINING PROTEIN"/>
    <property type="match status" value="1"/>
</dbReference>
<dbReference type="STRING" id="590646.G3B3C6"/>
<keyword evidence="5" id="KW-1185">Reference proteome</keyword>
<dbReference type="InterPro" id="IPR038765">
    <property type="entry name" value="Papain-like_cys_pep_sf"/>
</dbReference>
<evidence type="ECO:0000313" key="4">
    <source>
        <dbReference type="EMBL" id="EGV64137.1"/>
    </source>
</evidence>
<dbReference type="CDD" id="cd22762">
    <property type="entry name" value="OTU_fungi_OTU2-like"/>
    <property type="match status" value="1"/>
</dbReference>
<dbReference type="EMBL" id="GL996521">
    <property type="protein sequence ID" value="EGV64137.1"/>
    <property type="molecule type" value="Genomic_DNA"/>
</dbReference>
<dbReference type="PROSITE" id="PS50802">
    <property type="entry name" value="OTU"/>
    <property type="match status" value="1"/>
</dbReference>
<dbReference type="PANTHER" id="PTHR12419:SF10">
    <property type="entry name" value="DEUBIQUITINASE OTUD6B"/>
    <property type="match status" value="1"/>
</dbReference>
<dbReference type="KEGG" id="cten:18247295"/>
<feature type="coiled-coil region" evidence="1">
    <location>
        <begin position="17"/>
        <end position="63"/>
    </location>
</feature>
<dbReference type="InterPro" id="IPR049771">
    <property type="entry name" value="OTU2-like_OTU"/>
</dbReference>
<dbReference type="HOGENOM" id="CLU_034963_2_0_1"/>
<feature type="region of interest" description="Disordered" evidence="2">
    <location>
        <begin position="102"/>
        <end position="126"/>
    </location>
</feature>
<dbReference type="Proteomes" id="UP000000707">
    <property type="component" value="Unassembled WGS sequence"/>
</dbReference>
<evidence type="ECO:0000256" key="1">
    <source>
        <dbReference type="SAM" id="Coils"/>
    </source>
</evidence>
<dbReference type="SUPFAM" id="SSF54001">
    <property type="entry name" value="Cysteine proteinases"/>
    <property type="match status" value="1"/>
</dbReference>
<dbReference type="InterPro" id="IPR003323">
    <property type="entry name" value="OTU_dom"/>
</dbReference>
<dbReference type="InterPro" id="IPR050704">
    <property type="entry name" value="Peptidase_C85-like"/>
</dbReference>
<name>G3B3C6_CANTC</name>
<dbReference type="GO" id="GO:0004843">
    <property type="term" value="F:cysteine-type deubiquitinase activity"/>
    <property type="evidence" value="ECO:0007669"/>
    <property type="project" value="TreeGrafter"/>
</dbReference>
<dbReference type="Gene3D" id="3.90.70.80">
    <property type="match status" value="1"/>
</dbReference>
<proteinExistence type="predicted"/>
<accession>G3B3C6</accession>
<dbReference type="AlphaFoldDB" id="G3B3C6"/>
<dbReference type="GO" id="GO:0016579">
    <property type="term" value="P:protein deubiquitination"/>
    <property type="evidence" value="ECO:0007669"/>
    <property type="project" value="TreeGrafter"/>
</dbReference>
<reference evidence="4 5" key="1">
    <citation type="journal article" date="2011" name="Proc. Natl. Acad. Sci. U.S.A.">
        <title>Comparative genomics of xylose-fermenting fungi for enhanced biofuel production.</title>
        <authorList>
            <person name="Wohlbach D.J."/>
            <person name="Kuo A."/>
            <person name="Sato T.K."/>
            <person name="Potts K.M."/>
            <person name="Salamov A.A."/>
            <person name="LaButti K.M."/>
            <person name="Sun H."/>
            <person name="Clum A."/>
            <person name="Pangilinan J.L."/>
            <person name="Lindquist E.A."/>
            <person name="Lucas S."/>
            <person name="Lapidus A."/>
            <person name="Jin M."/>
            <person name="Gunawan C."/>
            <person name="Balan V."/>
            <person name="Dale B.E."/>
            <person name="Jeffries T.W."/>
            <person name="Zinkel R."/>
            <person name="Barry K.W."/>
            <person name="Grigoriev I.V."/>
            <person name="Gasch A.P."/>
        </authorList>
    </citation>
    <scope>NUCLEOTIDE SEQUENCE [LARGE SCALE GENOMIC DNA]</scope>
    <source>
        <strain evidence="5">ATCC 10573 / BCRC 21748 / CBS 615 / JCM 9827 / NBRC 10315 / NRRL Y-1498 / VKM Y-70</strain>
    </source>
</reference>
<protein>
    <submittedName>
        <fullName evidence="4">Cysteine proteinase</fullName>
    </submittedName>
</protein>